<protein>
    <submittedName>
        <fullName evidence="2">Uncharacterized protein</fullName>
    </submittedName>
</protein>
<comment type="caution">
    <text evidence="2">The sequence shown here is derived from an EMBL/GenBank/DDBJ whole genome shotgun (WGS) entry which is preliminary data.</text>
</comment>
<dbReference type="AlphaFoldDB" id="J2ZMJ6"/>
<feature type="region of interest" description="Disordered" evidence="1">
    <location>
        <begin position="100"/>
        <end position="124"/>
    </location>
</feature>
<proteinExistence type="predicted"/>
<evidence type="ECO:0000256" key="1">
    <source>
        <dbReference type="SAM" id="MobiDB-lite"/>
    </source>
</evidence>
<feature type="compositionally biased region" description="Polar residues" evidence="1">
    <location>
        <begin position="106"/>
        <end position="116"/>
    </location>
</feature>
<gene>
    <name evidence="2" type="ORF">HMPREF1129_2518</name>
</gene>
<reference evidence="2 3" key="1">
    <citation type="submission" date="2012-07" db="EMBL/GenBank/DDBJ databases">
        <authorList>
            <person name="Durkin A.S."/>
            <person name="McCorrison J."/>
            <person name="Torralba M."/>
            <person name="Gillis M."/>
            <person name="Methe B."/>
            <person name="Sutton G."/>
            <person name="Nelson K.E."/>
        </authorList>
    </citation>
    <scope>NUCLEOTIDE SEQUENCE [LARGE SCALE GENOMIC DNA]</scope>
    <source>
        <strain evidence="3">ATCC 12104 / DSM 43013 / CCUG 2238 / JCM 8349 / NCTC 10301 / Howell 279</strain>
    </source>
</reference>
<dbReference type="Proteomes" id="UP000007814">
    <property type="component" value="Unassembled WGS sequence"/>
</dbReference>
<dbReference type="GeneID" id="64255995"/>
<accession>J2ZMJ6</accession>
<dbReference type="EMBL" id="ALJK01000209">
    <property type="protein sequence ID" value="EJN83715.1"/>
    <property type="molecule type" value="Genomic_DNA"/>
</dbReference>
<organism evidence="2 3">
    <name type="scientific">Actinomyces naeslundii (strain ATCC 12104 / DSM 43013 / CCUG 2238 / JCM 8349 / NCTC 10301 / Howell 279)</name>
    <dbReference type="NCBI Taxonomy" id="1115803"/>
    <lineage>
        <taxon>Bacteria</taxon>
        <taxon>Bacillati</taxon>
        <taxon>Actinomycetota</taxon>
        <taxon>Actinomycetes</taxon>
        <taxon>Actinomycetales</taxon>
        <taxon>Actinomycetaceae</taxon>
        <taxon>Actinomyces</taxon>
    </lineage>
</organism>
<evidence type="ECO:0000313" key="3">
    <source>
        <dbReference type="Proteomes" id="UP000007814"/>
    </source>
</evidence>
<sequence length="124" mass="12550">MEQGKESLNAIANVTTAVLLAGAGAGAVGGPAGGAVASTAVSAAGTYLTPIIVTPSGDAEQVRNVTAAPAAEASDSLWVHAVEKAAQNNFLSQDDFRIVTDLDPRNTGNSENSAADTRSLDRRR</sequence>
<name>J2ZMJ6_ACTNH</name>
<evidence type="ECO:0000313" key="2">
    <source>
        <dbReference type="EMBL" id="EJN83715.1"/>
    </source>
</evidence>
<dbReference type="RefSeq" id="WP_003785260.1">
    <property type="nucleotide sequence ID" value="NZ_ALJK01000209.1"/>
</dbReference>